<evidence type="ECO:0000256" key="11">
    <source>
        <dbReference type="SAM" id="Phobius"/>
    </source>
</evidence>
<evidence type="ECO:0000313" key="13">
    <source>
        <dbReference type="EMBL" id="EGT30956.1"/>
    </source>
</evidence>
<comment type="subcellular location">
    <subcellularLocation>
        <location evidence="1">Membrane</location>
        <topology evidence="1">Single-pass membrane protein</topology>
    </subcellularLocation>
</comment>
<dbReference type="FunFam" id="3.40.50.2000:FF:000038">
    <property type="entry name" value="UDP-GlucuronosylTransferase"/>
    <property type="match status" value="1"/>
</dbReference>
<dbReference type="GO" id="GO:0016020">
    <property type="term" value="C:membrane"/>
    <property type="evidence" value="ECO:0007669"/>
    <property type="project" value="UniProtKB-SubCell"/>
</dbReference>
<organism evidence="14">
    <name type="scientific">Caenorhabditis brenneri</name>
    <name type="common">Nematode worm</name>
    <dbReference type="NCBI Taxonomy" id="135651"/>
    <lineage>
        <taxon>Eukaryota</taxon>
        <taxon>Metazoa</taxon>
        <taxon>Ecdysozoa</taxon>
        <taxon>Nematoda</taxon>
        <taxon>Chromadorea</taxon>
        <taxon>Rhabditida</taxon>
        <taxon>Rhabditina</taxon>
        <taxon>Rhabditomorpha</taxon>
        <taxon>Rhabditoidea</taxon>
        <taxon>Rhabditidae</taxon>
        <taxon>Peloderinae</taxon>
        <taxon>Caenorhabditis</taxon>
    </lineage>
</organism>
<sequence length="541" mass="61611">MLPPKIIFFFSIFSIFHSVHALNILVYSPAFAGSHSNFLGKLADTLTEKGHNVTYLMPVVMVGKRDECIGVNLTKDVVIVEAGEKTREQQKGDVTNDGNLQAYWHAHMTSSNARELGKWFNEALISSCKHFHQQKDVFNQMKSKNFDVAILEPISVCGLGYVKALGIEKVILASSFVFFDAILPYIGEPLDFSSVPGAFCSSGEKMTMSERYENWLVTKEMNAGQEYTFEGEMAAYRKYSGENLPDWRELLPAASLFFVNSNPFLDFPRQVLQKTIPIGGISINSEWIKAQKLTSDWEKILEKRPHNMLISFGSMIKSSHMPEKWRNGLLQAIRQMPDVTFIWKFESDDVSFAKDTPNINFSKWVPQTALLNDPRLTAFVSHGGLGSTMEIAYSGKPSILIPIFADQIRNANMLARHNGVIHLKKDYMEDVKATKKAFEDILFDEKYKKNAEKLADILRSQPYSPKDNVIKYTEFLGEHGPFPFMDPYGRHLNYFQRNFLDIYTIWGIIYFSAAIVILFSLTRIYCMVRSLFGGKTTEKIE</sequence>
<feature type="signal peptide" evidence="12">
    <location>
        <begin position="1"/>
        <end position="21"/>
    </location>
</feature>
<keyword evidence="5" id="KW-0808">Transferase</keyword>
<dbReference type="GO" id="GO:0015020">
    <property type="term" value="F:glucuronosyltransferase activity"/>
    <property type="evidence" value="ECO:0007669"/>
    <property type="project" value="UniProtKB-EC"/>
</dbReference>
<dbReference type="InParanoid" id="G0M9L8"/>
<protein>
    <recommendedName>
        <fullName evidence="3">glucuronosyltransferase</fullName>
        <ecNumber evidence="3">2.4.1.17</ecNumber>
    </recommendedName>
</protein>
<dbReference type="HOGENOM" id="CLU_012949_1_4_1"/>
<dbReference type="EMBL" id="GL379787">
    <property type="protein sequence ID" value="EGT30956.1"/>
    <property type="molecule type" value="Genomic_DNA"/>
</dbReference>
<dbReference type="CDD" id="cd03784">
    <property type="entry name" value="GT1_Gtf-like"/>
    <property type="match status" value="1"/>
</dbReference>
<keyword evidence="14" id="KW-1185">Reference proteome</keyword>
<gene>
    <name evidence="13" type="ORF">CAEBREN_32753</name>
</gene>
<evidence type="ECO:0000256" key="4">
    <source>
        <dbReference type="ARBA" id="ARBA00022676"/>
    </source>
</evidence>
<evidence type="ECO:0000256" key="5">
    <source>
        <dbReference type="ARBA" id="ARBA00022679"/>
    </source>
</evidence>
<name>G0M9L8_CAEBE</name>
<keyword evidence="7 12" id="KW-0732">Signal</keyword>
<evidence type="ECO:0000256" key="6">
    <source>
        <dbReference type="ARBA" id="ARBA00022692"/>
    </source>
</evidence>
<dbReference type="PANTHER" id="PTHR48043">
    <property type="entry name" value="EG:EG0003.4 PROTEIN-RELATED"/>
    <property type="match status" value="1"/>
</dbReference>
<dbReference type="OrthoDB" id="5835829at2759"/>
<dbReference type="Proteomes" id="UP000008068">
    <property type="component" value="Unassembled WGS sequence"/>
</dbReference>
<keyword evidence="9 11" id="KW-0472">Membrane</keyword>
<evidence type="ECO:0000256" key="1">
    <source>
        <dbReference type="ARBA" id="ARBA00004167"/>
    </source>
</evidence>
<dbReference type="InterPro" id="IPR050271">
    <property type="entry name" value="UDP-glycosyltransferase"/>
</dbReference>
<evidence type="ECO:0000313" key="14">
    <source>
        <dbReference type="Proteomes" id="UP000008068"/>
    </source>
</evidence>
<evidence type="ECO:0000256" key="3">
    <source>
        <dbReference type="ARBA" id="ARBA00012544"/>
    </source>
</evidence>
<dbReference type="SUPFAM" id="SSF53756">
    <property type="entry name" value="UDP-Glycosyltransferase/glycogen phosphorylase"/>
    <property type="match status" value="1"/>
</dbReference>
<evidence type="ECO:0000256" key="10">
    <source>
        <dbReference type="ARBA" id="ARBA00047475"/>
    </source>
</evidence>
<dbReference type="STRING" id="135651.G0M9L8"/>
<dbReference type="Gene3D" id="3.40.50.2000">
    <property type="entry name" value="Glycogen Phosphorylase B"/>
    <property type="match status" value="1"/>
</dbReference>
<evidence type="ECO:0000256" key="2">
    <source>
        <dbReference type="ARBA" id="ARBA00009995"/>
    </source>
</evidence>
<evidence type="ECO:0000256" key="8">
    <source>
        <dbReference type="ARBA" id="ARBA00022989"/>
    </source>
</evidence>
<feature type="transmembrane region" description="Helical" evidence="11">
    <location>
        <begin position="503"/>
        <end position="526"/>
    </location>
</feature>
<keyword evidence="4" id="KW-0328">Glycosyltransferase</keyword>
<proteinExistence type="inferred from homology"/>
<dbReference type="Pfam" id="PF00201">
    <property type="entry name" value="UDPGT"/>
    <property type="match status" value="1"/>
</dbReference>
<evidence type="ECO:0000256" key="9">
    <source>
        <dbReference type="ARBA" id="ARBA00023136"/>
    </source>
</evidence>
<keyword evidence="6 11" id="KW-0812">Transmembrane</keyword>
<comment type="catalytic activity">
    <reaction evidence="10">
        <text>glucuronate acceptor + UDP-alpha-D-glucuronate = acceptor beta-D-glucuronoside + UDP + H(+)</text>
        <dbReference type="Rhea" id="RHEA:21032"/>
        <dbReference type="ChEBI" id="CHEBI:15378"/>
        <dbReference type="ChEBI" id="CHEBI:58052"/>
        <dbReference type="ChEBI" id="CHEBI:58223"/>
        <dbReference type="ChEBI" id="CHEBI:132367"/>
        <dbReference type="ChEBI" id="CHEBI:132368"/>
        <dbReference type="EC" id="2.4.1.17"/>
    </reaction>
</comment>
<comment type="similarity">
    <text evidence="2">Belongs to the UDP-glycosyltransferase family.</text>
</comment>
<dbReference type="eggNOG" id="KOG1192">
    <property type="taxonomic scope" value="Eukaryota"/>
</dbReference>
<feature type="chain" id="PRO_5003403587" description="glucuronosyltransferase" evidence="12">
    <location>
        <begin position="22"/>
        <end position="541"/>
    </location>
</feature>
<accession>G0M9L8</accession>
<keyword evidence="8 11" id="KW-1133">Transmembrane helix</keyword>
<dbReference type="InterPro" id="IPR002213">
    <property type="entry name" value="UDP_glucos_trans"/>
</dbReference>
<dbReference type="EC" id="2.4.1.17" evidence="3"/>
<evidence type="ECO:0000256" key="12">
    <source>
        <dbReference type="SAM" id="SignalP"/>
    </source>
</evidence>
<dbReference type="AlphaFoldDB" id="G0M9L8"/>
<dbReference type="PANTHER" id="PTHR48043:SF14">
    <property type="entry name" value="UDP-GLUCURONOSYLTRANSFERASE-RELATED"/>
    <property type="match status" value="1"/>
</dbReference>
<reference evidence="14" key="1">
    <citation type="submission" date="2011-07" db="EMBL/GenBank/DDBJ databases">
        <authorList>
            <consortium name="Caenorhabditis brenneri Sequencing and Analysis Consortium"/>
            <person name="Wilson R.K."/>
        </authorList>
    </citation>
    <scope>NUCLEOTIDE SEQUENCE [LARGE SCALE GENOMIC DNA]</scope>
    <source>
        <strain evidence="14">PB2801</strain>
    </source>
</reference>
<evidence type="ECO:0000256" key="7">
    <source>
        <dbReference type="ARBA" id="ARBA00022729"/>
    </source>
</evidence>
<dbReference type="FunCoup" id="G0M9L8">
    <property type="interactions" value="12"/>
</dbReference>